<gene>
    <name evidence="2" type="ORF">EV199_3565</name>
</gene>
<dbReference type="Pfam" id="PF04607">
    <property type="entry name" value="RelA_SpoT"/>
    <property type="match status" value="1"/>
</dbReference>
<dbReference type="Proteomes" id="UP000293874">
    <property type="component" value="Unassembled WGS sequence"/>
</dbReference>
<dbReference type="InterPro" id="IPR007685">
    <property type="entry name" value="RelA_SpoT"/>
</dbReference>
<keyword evidence="3" id="KW-1185">Reference proteome</keyword>
<dbReference type="SUPFAM" id="SSF81301">
    <property type="entry name" value="Nucleotidyltransferase"/>
    <property type="match status" value="1"/>
</dbReference>
<keyword evidence="2" id="KW-0808">Transferase</keyword>
<dbReference type="OrthoDB" id="656667at2"/>
<name>A0A4Q7MSS5_9BACT</name>
<dbReference type="EMBL" id="SGXA01000002">
    <property type="protein sequence ID" value="RZS71657.1"/>
    <property type="molecule type" value="Genomic_DNA"/>
</dbReference>
<reference evidence="2 3" key="1">
    <citation type="submission" date="2019-02" db="EMBL/GenBank/DDBJ databases">
        <title>Genomic Encyclopedia of Type Strains, Phase IV (KMG-IV): sequencing the most valuable type-strain genomes for metagenomic binning, comparative biology and taxonomic classification.</title>
        <authorList>
            <person name="Goeker M."/>
        </authorList>
    </citation>
    <scope>NUCLEOTIDE SEQUENCE [LARGE SCALE GENOMIC DNA]</scope>
    <source>
        <strain evidence="2 3">DSM 18116</strain>
    </source>
</reference>
<dbReference type="GO" id="GO:0016740">
    <property type="term" value="F:transferase activity"/>
    <property type="evidence" value="ECO:0007669"/>
    <property type="project" value="UniProtKB-KW"/>
</dbReference>
<dbReference type="AlphaFoldDB" id="A0A4Q7MSS5"/>
<evidence type="ECO:0000259" key="1">
    <source>
        <dbReference type="SMART" id="SM00954"/>
    </source>
</evidence>
<dbReference type="PANTHER" id="PTHR41773">
    <property type="entry name" value="GTP PYROPHOSPHATASE-RELATED"/>
    <property type="match status" value="1"/>
</dbReference>
<dbReference type="GO" id="GO:0015969">
    <property type="term" value="P:guanosine tetraphosphate metabolic process"/>
    <property type="evidence" value="ECO:0007669"/>
    <property type="project" value="InterPro"/>
</dbReference>
<protein>
    <submittedName>
        <fullName evidence="2">PpGpp synthetase/RelA/SpoT-type nucleotidyltransferase</fullName>
    </submittedName>
</protein>
<evidence type="ECO:0000313" key="2">
    <source>
        <dbReference type="EMBL" id="RZS71657.1"/>
    </source>
</evidence>
<dbReference type="PANTHER" id="PTHR41773:SF1">
    <property type="entry name" value="RELA_SPOT DOMAIN-CONTAINING PROTEIN"/>
    <property type="match status" value="1"/>
</dbReference>
<feature type="domain" description="RelA/SpoT" evidence="1">
    <location>
        <begin position="45"/>
        <end position="171"/>
    </location>
</feature>
<dbReference type="Gene3D" id="1.10.287.860">
    <property type="entry name" value="Nucleotidyltransferase"/>
    <property type="match status" value="1"/>
</dbReference>
<sequence length="299" mass="34516">MTVEEIQVEHASISELLNDFVKEVINQMRHAVKHRNIKLAFPVDGRVKSLVSTLDKVKDGKFTPKTSITEMQDLAGIRFVTLYKSEIPDIVRLVEELFPDHKSYNTNARFGSDQFGYSSLHFVVRPPEAWKAVSHLSRFGSLSTEIQIRTLSEHIWAECSHSLNYKSSLNVPPGIKRPLHRLSALLEVVDSELSHIKKSHQEYTNMIERLDVHSLMQEDLNVLTFKKFMMVVLSKYALVDDEQYALLNNTIEKDFNIKHLPFLLEIIQKYFKDIPDNPNLNHAQVIEIILARFKGNNYS</sequence>
<dbReference type="RefSeq" id="WP_130542135.1">
    <property type="nucleotide sequence ID" value="NZ_CP042431.1"/>
</dbReference>
<organism evidence="2 3">
    <name type="scientific">Pseudobacter ginsenosidimutans</name>
    <dbReference type="NCBI Taxonomy" id="661488"/>
    <lineage>
        <taxon>Bacteria</taxon>
        <taxon>Pseudomonadati</taxon>
        <taxon>Bacteroidota</taxon>
        <taxon>Chitinophagia</taxon>
        <taxon>Chitinophagales</taxon>
        <taxon>Chitinophagaceae</taxon>
        <taxon>Pseudobacter</taxon>
    </lineage>
</organism>
<dbReference type="InterPro" id="IPR043519">
    <property type="entry name" value="NT_sf"/>
</dbReference>
<dbReference type="CDD" id="cd05399">
    <property type="entry name" value="NT_Rel-Spo_like"/>
    <property type="match status" value="1"/>
</dbReference>
<dbReference type="Gene3D" id="3.30.460.10">
    <property type="entry name" value="Beta Polymerase, domain 2"/>
    <property type="match status" value="1"/>
</dbReference>
<proteinExistence type="predicted"/>
<comment type="caution">
    <text evidence="2">The sequence shown here is derived from an EMBL/GenBank/DDBJ whole genome shotgun (WGS) entry which is preliminary data.</text>
</comment>
<evidence type="ECO:0000313" key="3">
    <source>
        <dbReference type="Proteomes" id="UP000293874"/>
    </source>
</evidence>
<dbReference type="SMART" id="SM00954">
    <property type="entry name" value="RelA_SpoT"/>
    <property type="match status" value="1"/>
</dbReference>
<accession>A0A4Q7MSS5</accession>